<comment type="similarity">
    <text evidence="1 3">Belongs to the RelE toxin family.</text>
</comment>
<gene>
    <name evidence="4" type="ORF">CKO31_07010</name>
</gene>
<comment type="caution">
    <text evidence="4">The sequence shown here is derived from an EMBL/GenBank/DDBJ whole genome shotgun (WGS) entry which is preliminary data.</text>
</comment>
<dbReference type="RefSeq" id="WP_200235403.1">
    <property type="nucleotide sequence ID" value="NZ_NRRV01000012.1"/>
</dbReference>
<reference evidence="4 5" key="1">
    <citation type="journal article" date="2020" name="Microorganisms">
        <title>Osmotic Adaptation and Compatible Solute Biosynthesis of Phototrophic Bacteria as Revealed from Genome Analyses.</title>
        <authorList>
            <person name="Imhoff J.F."/>
            <person name="Rahn T."/>
            <person name="Kunzel S."/>
            <person name="Keller A."/>
            <person name="Neulinger S.C."/>
        </authorList>
    </citation>
    <scope>NUCLEOTIDE SEQUENCE [LARGE SCALE GENOMIC DNA]</scope>
    <source>
        <strain evidence="4 5">DSM 6210</strain>
    </source>
</reference>
<sequence>MSAPLRVSPRARKDLCNIARYTLKTWGRKQRDAYLREIDKRFRWLAKHPGLGKPRPDIKAGYHSFPQGSHVIFYLIREGGIDIIGVLHQRMDVLSHFDSADV</sequence>
<evidence type="ECO:0000313" key="5">
    <source>
        <dbReference type="Proteomes" id="UP000748752"/>
    </source>
</evidence>
<keyword evidence="2" id="KW-1277">Toxin-antitoxin system</keyword>
<evidence type="ECO:0000256" key="2">
    <source>
        <dbReference type="ARBA" id="ARBA00022649"/>
    </source>
</evidence>
<organism evidence="4 5">
    <name type="scientific">Thiohalocapsa halophila</name>
    <dbReference type="NCBI Taxonomy" id="69359"/>
    <lineage>
        <taxon>Bacteria</taxon>
        <taxon>Pseudomonadati</taxon>
        <taxon>Pseudomonadota</taxon>
        <taxon>Gammaproteobacteria</taxon>
        <taxon>Chromatiales</taxon>
        <taxon>Chromatiaceae</taxon>
        <taxon>Thiohalocapsa</taxon>
    </lineage>
</organism>
<dbReference type="Proteomes" id="UP000748752">
    <property type="component" value="Unassembled WGS sequence"/>
</dbReference>
<dbReference type="Gene3D" id="3.30.2310.20">
    <property type="entry name" value="RelE-like"/>
    <property type="match status" value="1"/>
</dbReference>
<dbReference type="InterPro" id="IPR051803">
    <property type="entry name" value="TA_system_RelE-like_toxin"/>
</dbReference>
<dbReference type="PANTHER" id="PTHR33755:SF9">
    <property type="entry name" value="TOXIN PARE1"/>
    <property type="match status" value="1"/>
</dbReference>
<proteinExistence type="inferred from homology"/>
<protein>
    <recommendedName>
        <fullName evidence="3">Toxin</fullName>
    </recommendedName>
</protein>
<dbReference type="PIRSF" id="PIRSF029218">
    <property type="entry name" value="ParE"/>
    <property type="match status" value="1"/>
</dbReference>
<evidence type="ECO:0000313" key="4">
    <source>
        <dbReference type="EMBL" id="MBK1630497.1"/>
    </source>
</evidence>
<dbReference type="Pfam" id="PF05016">
    <property type="entry name" value="ParE_toxin"/>
    <property type="match status" value="1"/>
</dbReference>
<dbReference type="InterPro" id="IPR035093">
    <property type="entry name" value="RelE/ParE_toxin_dom_sf"/>
</dbReference>
<dbReference type="EMBL" id="NRRV01000012">
    <property type="protein sequence ID" value="MBK1630497.1"/>
    <property type="molecule type" value="Genomic_DNA"/>
</dbReference>
<accession>A0ABS1CF08</accession>
<dbReference type="PANTHER" id="PTHR33755">
    <property type="entry name" value="TOXIN PARE1-RELATED"/>
    <property type="match status" value="1"/>
</dbReference>
<keyword evidence="5" id="KW-1185">Reference proteome</keyword>
<evidence type="ECO:0000256" key="1">
    <source>
        <dbReference type="ARBA" id="ARBA00006226"/>
    </source>
</evidence>
<dbReference type="InterPro" id="IPR028344">
    <property type="entry name" value="ParE1/4"/>
</dbReference>
<dbReference type="InterPro" id="IPR007712">
    <property type="entry name" value="RelE/ParE_toxin"/>
</dbReference>
<name>A0ABS1CF08_9GAMM</name>
<evidence type="ECO:0000256" key="3">
    <source>
        <dbReference type="PIRNR" id="PIRNR029218"/>
    </source>
</evidence>